<reference evidence="2" key="1">
    <citation type="submission" date="2018-08" db="EMBL/GenBank/DDBJ databases">
        <title>Genome of Lactobacillus sp. HBUAS52074.</title>
        <authorList>
            <person name="Guo Z."/>
            <person name="Zhang Z.D."/>
        </authorList>
    </citation>
    <scope>NUCLEOTIDE SEQUENCE [LARGE SCALE GENOMIC DNA]</scope>
    <source>
        <strain evidence="2">HBUAS52074</strain>
    </source>
</reference>
<evidence type="ECO:0000313" key="2">
    <source>
        <dbReference type="Proteomes" id="UP000267208"/>
    </source>
</evidence>
<evidence type="ECO:0000313" key="1">
    <source>
        <dbReference type="EMBL" id="AYE37211.2"/>
    </source>
</evidence>
<dbReference type="Proteomes" id="UP000267208">
    <property type="component" value="Chromosome"/>
</dbReference>
<proteinExistence type="predicted"/>
<sequence length="101" mass="11976">MLIISGIIIALFINDFIRRRMIQACKRALEDEDVIAEISADSATADYLKRNYNDDLYRIDELISKKGNIIKYKLCLKKRSFDFYLKKQKLLNYKVISIKMY</sequence>
<keyword evidence="2" id="KW-1185">Reference proteome</keyword>
<dbReference type="KEGG" id="lzh:D1B17_00450"/>
<name>A0A386PNY9_9LACO</name>
<gene>
    <name evidence="1" type="ORF">D1B17_00450</name>
</gene>
<dbReference type="EMBL" id="CP031933">
    <property type="protein sequence ID" value="AYE37211.2"/>
    <property type="molecule type" value="Genomic_DNA"/>
</dbReference>
<organism evidence="1 2">
    <name type="scientific">Companilactobacillus zhachilii</name>
    <dbReference type="NCBI Taxonomy" id="2304606"/>
    <lineage>
        <taxon>Bacteria</taxon>
        <taxon>Bacillati</taxon>
        <taxon>Bacillota</taxon>
        <taxon>Bacilli</taxon>
        <taxon>Lactobacillales</taxon>
        <taxon>Lactobacillaceae</taxon>
        <taxon>Companilactobacillus</taxon>
    </lineage>
</organism>
<protein>
    <submittedName>
        <fullName evidence="1">Uncharacterized protein</fullName>
    </submittedName>
</protein>
<dbReference type="AlphaFoldDB" id="A0A386PNY9"/>
<accession>A0A386PNY9</accession>